<evidence type="ECO:0000313" key="4">
    <source>
        <dbReference type="Proteomes" id="UP000887568"/>
    </source>
</evidence>
<feature type="chain" id="PRO_5037938626" evidence="2">
    <location>
        <begin position="21"/>
        <end position="138"/>
    </location>
</feature>
<dbReference type="InterPro" id="IPR045860">
    <property type="entry name" value="Snake_toxin-like_sf"/>
</dbReference>
<evidence type="ECO:0000256" key="1">
    <source>
        <dbReference type="ARBA" id="ARBA00022729"/>
    </source>
</evidence>
<evidence type="ECO:0000313" key="3">
    <source>
        <dbReference type="EnsemblMetazoa" id="XP_038053639.1"/>
    </source>
</evidence>
<keyword evidence="4" id="KW-1185">Reference proteome</keyword>
<dbReference type="EnsemblMetazoa" id="XM_038197711.1">
    <property type="protein sequence ID" value="XP_038053639.1"/>
    <property type="gene ID" value="LOC119726098"/>
</dbReference>
<dbReference type="PANTHER" id="PTHR33562">
    <property type="entry name" value="ATILLA, ISOFORM B-RELATED-RELATED"/>
    <property type="match status" value="1"/>
</dbReference>
<protein>
    <submittedName>
        <fullName evidence="3">Uncharacterized protein</fullName>
    </submittedName>
</protein>
<dbReference type="SUPFAM" id="SSF57302">
    <property type="entry name" value="Snake toxin-like"/>
    <property type="match status" value="1"/>
</dbReference>
<keyword evidence="1 2" id="KW-0732">Signal</keyword>
<feature type="signal peptide" evidence="2">
    <location>
        <begin position="1"/>
        <end position="20"/>
    </location>
</feature>
<dbReference type="Proteomes" id="UP000887568">
    <property type="component" value="Unplaced"/>
</dbReference>
<reference evidence="3" key="1">
    <citation type="submission" date="2022-11" db="UniProtKB">
        <authorList>
            <consortium name="EnsemblMetazoa"/>
        </authorList>
    </citation>
    <scope>IDENTIFICATION</scope>
</reference>
<dbReference type="InterPro" id="IPR050975">
    <property type="entry name" value="Sleep_regulator"/>
</dbReference>
<evidence type="ECO:0000256" key="2">
    <source>
        <dbReference type="SAM" id="SignalP"/>
    </source>
</evidence>
<organism evidence="3 4">
    <name type="scientific">Patiria miniata</name>
    <name type="common">Bat star</name>
    <name type="synonym">Asterina miniata</name>
    <dbReference type="NCBI Taxonomy" id="46514"/>
    <lineage>
        <taxon>Eukaryota</taxon>
        <taxon>Metazoa</taxon>
        <taxon>Echinodermata</taxon>
        <taxon>Eleutherozoa</taxon>
        <taxon>Asterozoa</taxon>
        <taxon>Asteroidea</taxon>
        <taxon>Valvatacea</taxon>
        <taxon>Valvatida</taxon>
        <taxon>Asterinidae</taxon>
        <taxon>Patiria</taxon>
    </lineage>
</organism>
<name>A0A913ZQI1_PATMI</name>
<dbReference type="OrthoDB" id="10391789at2759"/>
<dbReference type="GeneID" id="119726098"/>
<accession>A0A913ZQI1</accession>
<dbReference type="AlphaFoldDB" id="A0A913ZQI1"/>
<dbReference type="OMA" id="PVRICSH"/>
<proteinExistence type="predicted"/>
<dbReference type="RefSeq" id="XP_038053639.1">
    <property type="nucleotide sequence ID" value="XM_038197711.1"/>
</dbReference>
<sequence length="138" mass="14904">MKIATVSFFLILALIGKTASLKCYRCSWQTYEGKEYGPVACKSPFSANSTRVTEEICRQNYQCRKETSAVSGSDVITRVSRGCTPTCEEKCMDGTFLGSAVKICSSCCSSDLCNHAGPVTLDLVAMTVLVIATIVTVF</sequence>